<dbReference type="Proteomes" id="UP000789342">
    <property type="component" value="Unassembled WGS sequence"/>
</dbReference>
<dbReference type="SUPFAM" id="SSF88697">
    <property type="entry name" value="PUA domain-like"/>
    <property type="match status" value="1"/>
</dbReference>
<evidence type="ECO:0000313" key="6">
    <source>
        <dbReference type="Proteomes" id="UP000789342"/>
    </source>
</evidence>
<name>A0A9N9HP01_9GLOM</name>
<proteinExistence type="predicted"/>
<dbReference type="InterPro" id="IPR045134">
    <property type="entry name" value="UHRF1/2-like"/>
</dbReference>
<dbReference type="OrthoDB" id="2270193at2759"/>
<accession>A0A9N9HP01</accession>
<reference evidence="5" key="1">
    <citation type="submission" date="2021-06" db="EMBL/GenBank/DDBJ databases">
        <authorList>
            <person name="Kallberg Y."/>
            <person name="Tangrot J."/>
            <person name="Rosling A."/>
        </authorList>
    </citation>
    <scope>NUCLEOTIDE SEQUENCE</scope>
    <source>
        <strain evidence="5">CL551</strain>
    </source>
</reference>
<gene>
    <name evidence="5" type="ORF">AMORRO_LOCUS12003</name>
</gene>
<keyword evidence="6" id="KW-1185">Reference proteome</keyword>
<dbReference type="GO" id="GO:0044027">
    <property type="term" value="P:negative regulation of gene expression via chromosomal CpG island methylation"/>
    <property type="evidence" value="ECO:0007669"/>
    <property type="project" value="TreeGrafter"/>
</dbReference>
<comment type="subcellular location">
    <subcellularLocation>
        <location evidence="2">Nucleus</location>
    </subcellularLocation>
</comment>
<dbReference type="GO" id="GO:0016567">
    <property type="term" value="P:protein ubiquitination"/>
    <property type="evidence" value="ECO:0007669"/>
    <property type="project" value="TreeGrafter"/>
</dbReference>
<dbReference type="PROSITE" id="PS51015">
    <property type="entry name" value="YDG"/>
    <property type="match status" value="1"/>
</dbReference>
<evidence type="ECO:0000256" key="1">
    <source>
        <dbReference type="ARBA" id="ARBA00023242"/>
    </source>
</evidence>
<dbReference type="InterPro" id="IPR036987">
    <property type="entry name" value="SRA-YDG_sf"/>
</dbReference>
<evidence type="ECO:0000313" key="5">
    <source>
        <dbReference type="EMBL" id="CAG8698879.1"/>
    </source>
</evidence>
<dbReference type="AlphaFoldDB" id="A0A9N9HP01"/>
<dbReference type="InterPro" id="IPR003105">
    <property type="entry name" value="SRA_YDG"/>
</dbReference>
<evidence type="ECO:0000259" key="4">
    <source>
        <dbReference type="PROSITE" id="PS51015"/>
    </source>
</evidence>
<dbReference type="InterPro" id="IPR015947">
    <property type="entry name" value="PUA-like_sf"/>
</dbReference>
<dbReference type="Pfam" id="PF02182">
    <property type="entry name" value="SAD_SRA"/>
    <property type="match status" value="1"/>
</dbReference>
<dbReference type="Gene3D" id="2.30.280.10">
    <property type="entry name" value="SRA-YDG"/>
    <property type="match status" value="1"/>
</dbReference>
<evidence type="ECO:0000256" key="3">
    <source>
        <dbReference type="SAM" id="MobiDB-lite"/>
    </source>
</evidence>
<dbReference type="GO" id="GO:0005634">
    <property type="term" value="C:nucleus"/>
    <property type="evidence" value="ECO:0007669"/>
    <property type="project" value="UniProtKB-SubCell"/>
</dbReference>
<keyword evidence="1 2" id="KW-0539">Nucleus</keyword>
<comment type="caution">
    <text evidence="5">The sequence shown here is derived from an EMBL/GenBank/DDBJ whole genome shotgun (WGS) entry which is preliminary data.</text>
</comment>
<feature type="region of interest" description="Disordered" evidence="3">
    <location>
        <begin position="184"/>
        <end position="207"/>
    </location>
</feature>
<evidence type="ECO:0000256" key="2">
    <source>
        <dbReference type="PROSITE-ProRule" id="PRU00358"/>
    </source>
</evidence>
<dbReference type="PANTHER" id="PTHR14140:SF27">
    <property type="entry name" value="OS04G0289800 PROTEIN"/>
    <property type="match status" value="1"/>
</dbReference>
<dbReference type="PANTHER" id="PTHR14140">
    <property type="entry name" value="E3 UBIQUITIN-PROTEIN LIGASE UHRF-RELATED"/>
    <property type="match status" value="1"/>
</dbReference>
<feature type="non-terminal residue" evidence="5">
    <location>
        <position position="303"/>
    </location>
</feature>
<sequence length="303" mass="34379">MNDYERQRLENIESNKRILRELGLERPPQPIQPFNNVLRKTKRKIATKKIRRIEISNLPRANIEGSSFTGGLRRSRRIKNQPISYREDSCLGDDDDKAATGVYVRDPRWREKRPDPKNFGHIPGIEVGAWWATRMECCHAGVHAPTVAGIAFIETEGAISVALSGGYEDDVDWGEAFTYTGSGGRDLKGTRANPKNLRTAPQSKDQELSGGNLALKLSCENGKPVRVIRGYKLANQYAPKEGYRYDGLYKVERWWEETGLAGFKVYKYAFKRLPDQPPLGTCIHSFSESEEDDEEIVDNDEEN</sequence>
<dbReference type="SMART" id="SM00466">
    <property type="entry name" value="SRA"/>
    <property type="match status" value="1"/>
</dbReference>
<feature type="domain" description="YDG" evidence="4">
    <location>
        <begin position="120"/>
        <end position="272"/>
    </location>
</feature>
<organism evidence="5 6">
    <name type="scientific">Acaulospora morrowiae</name>
    <dbReference type="NCBI Taxonomy" id="94023"/>
    <lineage>
        <taxon>Eukaryota</taxon>
        <taxon>Fungi</taxon>
        <taxon>Fungi incertae sedis</taxon>
        <taxon>Mucoromycota</taxon>
        <taxon>Glomeromycotina</taxon>
        <taxon>Glomeromycetes</taxon>
        <taxon>Diversisporales</taxon>
        <taxon>Acaulosporaceae</taxon>
        <taxon>Acaulospora</taxon>
    </lineage>
</organism>
<dbReference type="GO" id="GO:0061630">
    <property type="term" value="F:ubiquitin protein ligase activity"/>
    <property type="evidence" value="ECO:0007669"/>
    <property type="project" value="TreeGrafter"/>
</dbReference>
<dbReference type="EMBL" id="CAJVPV010016598">
    <property type="protein sequence ID" value="CAG8698879.1"/>
    <property type="molecule type" value="Genomic_DNA"/>
</dbReference>
<protein>
    <submittedName>
        <fullName evidence="5">16255_t:CDS:1</fullName>
    </submittedName>
</protein>
<dbReference type="FunFam" id="2.30.280.10:FF:000005">
    <property type="entry name" value="E3 ubiquitin-protein ligase UHRF1"/>
    <property type="match status" value="1"/>
</dbReference>